<dbReference type="PANTHER" id="PTHR47197:SF3">
    <property type="entry name" value="DIHYDRO-HEME D1 DEHYDROGENASE"/>
    <property type="match status" value="1"/>
</dbReference>
<evidence type="ECO:0000256" key="1">
    <source>
        <dbReference type="SAM" id="SignalP"/>
    </source>
</evidence>
<feature type="chain" id="PRO_5020658152" evidence="1">
    <location>
        <begin position="24"/>
        <end position="335"/>
    </location>
</feature>
<dbReference type="Proteomes" id="UP000292958">
    <property type="component" value="Unassembled WGS sequence"/>
</dbReference>
<evidence type="ECO:0000313" key="2">
    <source>
        <dbReference type="EMBL" id="RZU41215.1"/>
    </source>
</evidence>
<dbReference type="InterPro" id="IPR011045">
    <property type="entry name" value="N2O_reductase_N"/>
</dbReference>
<feature type="signal peptide" evidence="1">
    <location>
        <begin position="1"/>
        <end position="23"/>
    </location>
</feature>
<dbReference type="Gene3D" id="2.130.10.10">
    <property type="entry name" value="YVTN repeat-like/Quinoprotein amine dehydrogenase"/>
    <property type="match status" value="2"/>
</dbReference>
<dbReference type="PANTHER" id="PTHR47197">
    <property type="entry name" value="PROTEIN NIRF"/>
    <property type="match status" value="1"/>
</dbReference>
<dbReference type="RefSeq" id="WP_130419159.1">
    <property type="nucleotide sequence ID" value="NZ_SHKW01000001.1"/>
</dbReference>
<sequence length="335" mass="35146">MKRQNVWGFLVCGAAICASTVAARSETLLVANQKDANLALIDTGSAKVVATIPVGGVTGHELAVSPDGKTAYVPIYGNAGVGRAGTDGSEMSVIDLGSRKIVGKVDFGHGVRPHCAIYDRNSGMLFVTTELDKSVSIIDPKTLKIVGSVPTGQEQSHMLVLSKDGKRGYTANVGPGTVSVLDMVGRKTLAVIPISGNTQRISISRDGSMVFTADQKKPQLAVIDTATNKVKTWVELPAVGYGTATTPDGRWLLVAMRGAKQVAVVDLKTLKTERTIDVGDGPSEILVSPDGKHAYVACNMSNQVSVIDLGHDAGQWKVAQTIDAGKYADGMAMVK</sequence>
<dbReference type="InterPro" id="IPR019405">
    <property type="entry name" value="Lactonase_7-beta_prop"/>
</dbReference>
<gene>
    <name evidence="2" type="ORF">BDD14_2719</name>
</gene>
<keyword evidence="1" id="KW-0732">Signal</keyword>
<accession>A0A4Q7YVY0</accession>
<keyword evidence="3" id="KW-1185">Reference proteome</keyword>
<reference evidence="2 3" key="1">
    <citation type="submission" date="2019-02" db="EMBL/GenBank/DDBJ databases">
        <title>Genomic Encyclopedia of Archaeal and Bacterial Type Strains, Phase II (KMG-II): from individual species to whole genera.</title>
        <authorList>
            <person name="Goeker M."/>
        </authorList>
    </citation>
    <scope>NUCLEOTIDE SEQUENCE [LARGE SCALE GENOMIC DNA]</scope>
    <source>
        <strain evidence="2 3">DSM 18101</strain>
    </source>
</reference>
<protein>
    <submittedName>
        <fullName evidence="2">YVTN family beta-propeller protein</fullName>
    </submittedName>
</protein>
<dbReference type="SUPFAM" id="SSF50974">
    <property type="entry name" value="Nitrous oxide reductase, N-terminal domain"/>
    <property type="match status" value="1"/>
</dbReference>
<dbReference type="InterPro" id="IPR051200">
    <property type="entry name" value="Host-pathogen_enzymatic-act"/>
</dbReference>
<proteinExistence type="predicted"/>
<dbReference type="Pfam" id="PF02239">
    <property type="entry name" value="Cytochrom_D1"/>
    <property type="match status" value="1"/>
</dbReference>
<dbReference type="InterPro" id="IPR015943">
    <property type="entry name" value="WD40/YVTN_repeat-like_dom_sf"/>
</dbReference>
<dbReference type="OrthoDB" id="145213at2"/>
<dbReference type="AlphaFoldDB" id="A0A4Q7YVY0"/>
<dbReference type="EMBL" id="SHKW01000001">
    <property type="protein sequence ID" value="RZU41215.1"/>
    <property type="molecule type" value="Genomic_DNA"/>
</dbReference>
<dbReference type="Pfam" id="PF10282">
    <property type="entry name" value="Lactonase"/>
    <property type="match status" value="1"/>
</dbReference>
<evidence type="ECO:0000313" key="3">
    <source>
        <dbReference type="Proteomes" id="UP000292958"/>
    </source>
</evidence>
<comment type="caution">
    <text evidence="2">The sequence shown here is derived from an EMBL/GenBank/DDBJ whole genome shotgun (WGS) entry which is preliminary data.</text>
</comment>
<organism evidence="2 3">
    <name type="scientific">Edaphobacter modestus</name>
    <dbReference type="NCBI Taxonomy" id="388466"/>
    <lineage>
        <taxon>Bacteria</taxon>
        <taxon>Pseudomonadati</taxon>
        <taxon>Acidobacteriota</taxon>
        <taxon>Terriglobia</taxon>
        <taxon>Terriglobales</taxon>
        <taxon>Acidobacteriaceae</taxon>
        <taxon>Edaphobacter</taxon>
    </lineage>
</organism>
<name>A0A4Q7YVY0_9BACT</name>